<dbReference type="KEGG" id="trg:TRUGW13939_00950"/>
<organism evidence="6 7">
    <name type="scientific">Talaromyces rugulosus</name>
    <name type="common">Penicillium rugulosum</name>
    <dbReference type="NCBI Taxonomy" id="121627"/>
    <lineage>
        <taxon>Eukaryota</taxon>
        <taxon>Fungi</taxon>
        <taxon>Dikarya</taxon>
        <taxon>Ascomycota</taxon>
        <taxon>Pezizomycotina</taxon>
        <taxon>Eurotiomycetes</taxon>
        <taxon>Eurotiomycetidae</taxon>
        <taxon>Eurotiales</taxon>
        <taxon>Trichocomaceae</taxon>
        <taxon>Talaromyces</taxon>
        <taxon>Talaromyces sect. Islandici</taxon>
    </lineage>
</organism>
<evidence type="ECO:0000256" key="2">
    <source>
        <dbReference type="SAM" id="MobiDB-lite"/>
    </source>
</evidence>
<dbReference type="InterPro" id="IPR018466">
    <property type="entry name" value="Kre9/Knh1-like_N"/>
</dbReference>
<evidence type="ECO:0000313" key="6">
    <source>
        <dbReference type="EMBL" id="QKX53870.1"/>
    </source>
</evidence>
<gene>
    <name evidence="6" type="ORF">TRUGW13939_00950</name>
</gene>
<dbReference type="AlphaFoldDB" id="A0A7H8QIW5"/>
<keyword evidence="3" id="KW-0812">Transmembrane</keyword>
<keyword evidence="1 4" id="KW-0732">Signal</keyword>
<feature type="region of interest" description="Disordered" evidence="2">
    <location>
        <begin position="231"/>
        <end position="340"/>
    </location>
</feature>
<keyword evidence="7" id="KW-1185">Reference proteome</keyword>
<feature type="domain" description="Yeast cell wall synthesis Kre9/Knh1-like N-terminal" evidence="5">
    <location>
        <begin position="25"/>
        <end position="106"/>
    </location>
</feature>
<feature type="chain" id="PRO_5028875175" description="Yeast cell wall synthesis Kre9/Knh1-like N-terminal domain-containing protein" evidence="4">
    <location>
        <begin position="21"/>
        <end position="340"/>
    </location>
</feature>
<feature type="transmembrane region" description="Helical" evidence="3">
    <location>
        <begin position="185"/>
        <end position="207"/>
    </location>
</feature>
<feature type="region of interest" description="Disordered" evidence="2">
    <location>
        <begin position="115"/>
        <end position="134"/>
    </location>
</feature>
<evidence type="ECO:0000256" key="1">
    <source>
        <dbReference type="ARBA" id="ARBA00022729"/>
    </source>
</evidence>
<feature type="signal peptide" evidence="4">
    <location>
        <begin position="1"/>
        <end position="20"/>
    </location>
</feature>
<accession>A0A7H8QIW5</accession>
<sequence length="340" mass="37411">MTRPTAALGVFLFIWPFISSGFKFSPLSDHNLVPGQVITLNWTPSGTGQIGLEIIRVNNEHSAESIVDNTNNTGTWRWRVSKALRVDTEYFIQIFSYHDYGTSDTFWINDPPNSRSDSTSLASATTDGPSESTTMLTSTLTTLTTAVSAAGYIPTTTTAIPTATSPTSSSPDAVYNGLSSSRRTALAICLALGLPLTCIGLLFRYYAWRYPRRPETEERAAPTFFQWLIRRDHLPPGPENPTDTTREKRASEYTVHSTAVSQGIRSSLATQDTSMWHYKPELPGSDPTRESSTQFLAPVELPAWGPDELDPSGKSETEGQREIHEKSGEEGATQSHTKVE</sequence>
<feature type="compositionally biased region" description="Polar residues" evidence="2">
    <location>
        <begin position="254"/>
        <end position="274"/>
    </location>
</feature>
<dbReference type="GeneID" id="55988463"/>
<keyword evidence="3" id="KW-1133">Transmembrane helix</keyword>
<reference evidence="7" key="1">
    <citation type="submission" date="2020-06" db="EMBL/GenBank/DDBJ databases">
        <title>A chromosome-scale genome assembly of Talaromyces rugulosus W13939.</title>
        <authorList>
            <person name="Wang B."/>
            <person name="Guo L."/>
            <person name="Ye K."/>
            <person name="Wang L."/>
        </authorList>
    </citation>
    <scope>NUCLEOTIDE SEQUENCE [LARGE SCALE GENOMIC DNA]</scope>
    <source>
        <strain evidence="7">W13939</strain>
    </source>
</reference>
<proteinExistence type="predicted"/>
<dbReference type="EMBL" id="CP055898">
    <property type="protein sequence ID" value="QKX53870.1"/>
    <property type="molecule type" value="Genomic_DNA"/>
</dbReference>
<dbReference type="Pfam" id="PF10342">
    <property type="entry name" value="Kre9_KNH"/>
    <property type="match status" value="1"/>
</dbReference>
<evidence type="ECO:0000256" key="4">
    <source>
        <dbReference type="SAM" id="SignalP"/>
    </source>
</evidence>
<name>A0A7H8QIW5_TALRU</name>
<evidence type="ECO:0000259" key="5">
    <source>
        <dbReference type="Pfam" id="PF10342"/>
    </source>
</evidence>
<feature type="compositionally biased region" description="Basic and acidic residues" evidence="2">
    <location>
        <begin position="311"/>
        <end position="329"/>
    </location>
</feature>
<evidence type="ECO:0000313" key="7">
    <source>
        <dbReference type="Proteomes" id="UP000509510"/>
    </source>
</evidence>
<dbReference type="Proteomes" id="UP000509510">
    <property type="component" value="Chromosome I"/>
</dbReference>
<keyword evidence="3" id="KW-0472">Membrane</keyword>
<evidence type="ECO:0000256" key="3">
    <source>
        <dbReference type="SAM" id="Phobius"/>
    </source>
</evidence>
<protein>
    <recommendedName>
        <fullName evidence="5">Yeast cell wall synthesis Kre9/Knh1-like N-terminal domain-containing protein</fullName>
    </recommendedName>
</protein>
<dbReference type="RefSeq" id="XP_035340049.1">
    <property type="nucleotide sequence ID" value="XM_035484156.1"/>
</dbReference>
<dbReference type="OrthoDB" id="10639305at2759"/>